<reference evidence="2 3" key="1">
    <citation type="journal article" date="2024" name="Int. J. Syst. Evol. Microbiol.">
        <title>Paenibacillus hexagrammi sp. nov., a novel bacterium isolated from the gut content of Hexagrammos agrammus.</title>
        <authorList>
            <person name="Jung H.K."/>
            <person name="Kim D.G."/>
            <person name="Zin H."/>
            <person name="Park J."/>
            <person name="Jung H."/>
            <person name="Kim Y.O."/>
            <person name="Kong H.J."/>
            <person name="Kim J.W."/>
            <person name="Kim Y.S."/>
        </authorList>
    </citation>
    <scope>NUCLEOTIDE SEQUENCE [LARGE SCALE GENOMIC DNA]</scope>
    <source>
        <strain evidence="2 3">YPD9-1</strain>
    </source>
</reference>
<dbReference type="Pfam" id="PF10803">
    <property type="entry name" value="GerPB"/>
    <property type="match status" value="1"/>
</dbReference>
<evidence type="ECO:0000256" key="1">
    <source>
        <dbReference type="SAM" id="MobiDB-lite"/>
    </source>
</evidence>
<evidence type="ECO:0000313" key="2">
    <source>
        <dbReference type="EMBL" id="UJF32891.1"/>
    </source>
</evidence>
<gene>
    <name evidence="2" type="ORF">L0M14_25490</name>
</gene>
<dbReference type="Proteomes" id="UP001649230">
    <property type="component" value="Chromosome"/>
</dbReference>
<sequence length="69" mass="7258">MNWIIHQTIMIQNLRVDSVANSSVLQIGSAGSIRSLSNLYNTGGFIEPAPQVGTSGTNPVSLVPLPPPT</sequence>
<accession>A0ABY3SG43</accession>
<feature type="region of interest" description="Disordered" evidence="1">
    <location>
        <begin position="48"/>
        <end position="69"/>
    </location>
</feature>
<organism evidence="2 3">
    <name type="scientific">Paenibacillus hexagrammi</name>
    <dbReference type="NCBI Taxonomy" id="2908839"/>
    <lineage>
        <taxon>Bacteria</taxon>
        <taxon>Bacillati</taxon>
        <taxon>Bacillota</taxon>
        <taxon>Bacilli</taxon>
        <taxon>Bacillales</taxon>
        <taxon>Paenibacillaceae</taxon>
        <taxon>Paenibacillus</taxon>
    </lineage>
</organism>
<proteinExistence type="predicted"/>
<evidence type="ECO:0000313" key="3">
    <source>
        <dbReference type="Proteomes" id="UP001649230"/>
    </source>
</evidence>
<dbReference type="EMBL" id="CP090978">
    <property type="protein sequence ID" value="UJF32891.1"/>
    <property type="molecule type" value="Genomic_DNA"/>
</dbReference>
<dbReference type="RefSeq" id="WP_235119234.1">
    <property type="nucleotide sequence ID" value="NZ_CP090978.1"/>
</dbReference>
<protein>
    <submittedName>
        <fullName evidence="2">Spore germination protein GerPB</fullName>
    </submittedName>
</protein>
<dbReference type="InterPro" id="IPR024255">
    <property type="entry name" value="GerPB"/>
</dbReference>
<keyword evidence="3" id="KW-1185">Reference proteome</keyword>
<name>A0ABY3SG43_9BACL</name>